<protein>
    <submittedName>
        <fullName evidence="2">Cupin domain-containing protein</fullName>
    </submittedName>
</protein>
<feature type="domain" description="Cupin type-2" evidence="1">
    <location>
        <begin position="17"/>
        <end position="82"/>
    </location>
</feature>
<dbReference type="InterPro" id="IPR025499">
    <property type="entry name" value="KdgF"/>
</dbReference>
<dbReference type="EMBL" id="JAMKBJ010000006">
    <property type="protein sequence ID" value="MCZ8537310.1"/>
    <property type="molecule type" value="Genomic_DNA"/>
</dbReference>
<evidence type="ECO:0000259" key="1">
    <source>
        <dbReference type="Pfam" id="PF07883"/>
    </source>
</evidence>
<dbReference type="Pfam" id="PF07883">
    <property type="entry name" value="Cupin_2"/>
    <property type="match status" value="1"/>
</dbReference>
<sequence>MKRNVMIAEGTLMFVKVELPEGFQGELDQHVEEQISYIEAGKVEFTVAGEMRLLVAGDALYIPSDVPHFVKVLEDCTILDVFTPIRASHLEK</sequence>
<dbReference type="InterPro" id="IPR011051">
    <property type="entry name" value="RmlC_Cupin_sf"/>
</dbReference>
<organism evidence="2 3">
    <name type="scientific">Paenisporosarcina quisquiliarum</name>
    <dbReference type="NCBI Taxonomy" id="365346"/>
    <lineage>
        <taxon>Bacteria</taxon>
        <taxon>Bacillati</taxon>
        <taxon>Bacillota</taxon>
        <taxon>Bacilli</taxon>
        <taxon>Bacillales</taxon>
        <taxon>Caryophanaceae</taxon>
        <taxon>Paenisporosarcina</taxon>
    </lineage>
</organism>
<proteinExistence type="predicted"/>
<dbReference type="Gene3D" id="2.60.120.10">
    <property type="entry name" value="Jelly Rolls"/>
    <property type="match status" value="1"/>
</dbReference>
<dbReference type="RefSeq" id="WP_269926404.1">
    <property type="nucleotide sequence ID" value="NZ_JAMKBJ010000006.1"/>
</dbReference>
<dbReference type="PANTHER" id="PTHR40112:SF1">
    <property type="entry name" value="H2HPP ISOMERASE"/>
    <property type="match status" value="1"/>
</dbReference>
<dbReference type="PIRSF" id="PIRSF029883">
    <property type="entry name" value="KdgF"/>
    <property type="match status" value="1"/>
</dbReference>
<dbReference type="SUPFAM" id="SSF51182">
    <property type="entry name" value="RmlC-like cupins"/>
    <property type="match status" value="1"/>
</dbReference>
<dbReference type="Proteomes" id="UP001152173">
    <property type="component" value="Unassembled WGS sequence"/>
</dbReference>
<evidence type="ECO:0000313" key="3">
    <source>
        <dbReference type="Proteomes" id="UP001152173"/>
    </source>
</evidence>
<accession>A0A9X3LH61</accession>
<dbReference type="AlphaFoldDB" id="A0A9X3LH61"/>
<keyword evidence="3" id="KW-1185">Reference proteome</keyword>
<dbReference type="CDD" id="cd02238">
    <property type="entry name" value="cupin_KdgF"/>
    <property type="match status" value="1"/>
</dbReference>
<dbReference type="InterPro" id="IPR013096">
    <property type="entry name" value="Cupin_2"/>
</dbReference>
<dbReference type="InterPro" id="IPR014710">
    <property type="entry name" value="RmlC-like_jellyroll"/>
</dbReference>
<dbReference type="InterPro" id="IPR052535">
    <property type="entry name" value="Bacilysin_H2HPP_isomerase"/>
</dbReference>
<gene>
    <name evidence="2" type="ORF">M9R32_08970</name>
</gene>
<evidence type="ECO:0000313" key="2">
    <source>
        <dbReference type="EMBL" id="MCZ8537310.1"/>
    </source>
</evidence>
<comment type="caution">
    <text evidence="2">The sequence shown here is derived from an EMBL/GenBank/DDBJ whole genome shotgun (WGS) entry which is preliminary data.</text>
</comment>
<dbReference type="PANTHER" id="PTHR40112">
    <property type="entry name" value="H2HPP ISOMERASE"/>
    <property type="match status" value="1"/>
</dbReference>
<reference evidence="2" key="1">
    <citation type="submission" date="2022-05" db="EMBL/GenBank/DDBJ databases">
        <authorList>
            <person name="Colautti A."/>
            <person name="Iacumin L."/>
        </authorList>
    </citation>
    <scope>NUCLEOTIDE SEQUENCE</scope>
    <source>
        <strain evidence="2">SK 55</strain>
    </source>
</reference>
<name>A0A9X3LH61_9BACL</name>